<dbReference type="PANTHER" id="PTHR40463">
    <property type="entry name" value="PH-RESPONSE REGULATOR PROTEIN PALC"/>
    <property type="match status" value="1"/>
</dbReference>
<dbReference type="OrthoDB" id="10266451at2759"/>
<dbReference type="Gene3D" id="1.25.40.280">
    <property type="entry name" value="alix/aip1 like domains"/>
    <property type="match status" value="1"/>
</dbReference>
<dbReference type="Proteomes" id="UP000193685">
    <property type="component" value="Unassembled WGS sequence"/>
</dbReference>
<keyword evidence="5" id="KW-1185">Reference proteome</keyword>
<gene>
    <name evidence="4" type="ORF">BCR37DRAFT_108364</name>
</gene>
<comment type="similarity">
    <text evidence="1">Belongs to the palC family.</text>
</comment>
<protein>
    <recommendedName>
        <fullName evidence="2">pH-response regulator protein palC</fullName>
    </recommendedName>
</protein>
<evidence type="ECO:0000256" key="2">
    <source>
        <dbReference type="ARBA" id="ARBA00022193"/>
    </source>
</evidence>
<dbReference type="SMART" id="SM01041">
    <property type="entry name" value="BRO1"/>
    <property type="match status" value="1"/>
</dbReference>
<accession>A0A1Y2F5G4</accession>
<evidence type="ECO:0000313" key="4">
    <source>
        <dbReference type="EMBL" id="ORY78586.1"/>
    </source>
</evidence>
<comment type="caution">
    <text evidence="4">The sequence shown here is derived from an EMBL/GenBank/DDBJ whole genome shotgun (WGS) entry which is preliminary data.</text>
</comment>
<organism evidence="4 5">
    <name type="scientific">Protomyces lactucae-debilis</name>
    <dbReference type="NCBI Taxonomy" id="2754530"/>
    <lineage>
        <taxon>Eukaryota</taxon>
        <taxon>Fungi</taxon>
        <taxon>Dikarya</taxon>
        <taxon>Ascomycota</taxon>
        <taxon>Taphrinomycotina</taxon>
        <taxon>Taphrinomycetes</taxon>
        <taxon>Taphrinales</taxon>
        <taxon>Protomycetaceae</taxon>
        <taxon>Protomyces</taxon>
    </lineage>
</organism>
<dbReference type="PANTHER" id="PTHR40463:SF1">
    <property type="entry name" value="PH-RESPONSE REGULATOR PROTEIN PALC"/>
    <property type="match status" value="1"/>
</dbReference>
<dbReference type="GeneID" id="63782500"/>
<dbReference type="GO" id="GO:0071467">
    <property type="term" value="P:cellular response to pH"/>
    <property type="evidence" value="ECO:0007669"/>
    <property type="project" value="InterPro"/>
</dbReference>
<dbReference type="InterPro" id="IPR037505">
    <property type="entry name" value="pH-resp_palC"/>
</dbReference>
<name>A0A1Y2F5G4_PROLT</name>
<reference evidence="4 5" key="1">
    <citation type="submission" date="2016-07" db="EMBL/GenBank/DDBJ databases">
        <title>Pervasive Adenine N6-methylation of Active Genes in Fungi.</title>
        <authorList>
            <consortium name="DOE Joint Genome Institute"/>
            <person name="Mondo S.J."/>
            <person name="Dannebaum R.O."/>
            <person name="Kuo R.C."/>
            <person name="Labutti K."/>
            <person name="Haridas S."/>
            <person name="Kuo A."/>
            <person name="Salamov A."/>
            <person name="Ahrendt S.R."/>
            <person name="Lipzen A."/>
            <person name="Sullivan W."/>
            <person name="Andreopoulos W.B."/>
            <person name="Clum A."/>
            <person name="Lindquist E."/>
            <person name="Daum C."/>
            <person name="Ramamoorthy G.K."/>
            <person name="Gryganskyi A."/>
            <person name="Culley D."/>
            <person name="Magnuson J.K."/>
            <person name="James T.Y."/>
            <person name="O'Malley M.A."/>
            <person name="Stajich J.E."/>
            <person name="Spatafora J.W."/>
            <person name="Visel A."/>
            <person name="Grigoriev I.V."/>
        </authorList>
    </citation>
    <scope>NUCLEOTIDE SEQUENCE [LARGE SCALE GENOMIC DNA]</scope>
    <source>
        <strain evidence="4 5">12-1054</strain>
    </source>
</reference>
<dbReference type="InterPro" id="IPR004328">
    <property type="entry name" value="BRO1_dom"/>
</dbReference>
<feature type="domain" description="BRO1" evidence="3">
    <location>
        <begin position="1"/>
        <end position="341"/>
    </location>
</feature>
<dbReference type="OMA" id="PNDKEWM"/>
<dbReference type="RefSeq" id="XP_040723467.1">
    <property type="nucleotide sequence ID" value="XM_040865901.1"/>
</dbReference>
<dbReference type="InterPro" id="IPR038499">
    <property type="entry name" value="BRO1_sf"/>
</dbReference>
<dbReference type="Pfam" id="PF03097">
    <property type="entry name" value="BRO1"/>
    <property type="match status" value="1"/>
</dbReference>
<evidence type="ECO:0000256" key="1">
    <source>
        <dbReference type="ARBA" id="ARBA00010997"/>
    </source>
</evidence>
<dbReference type="AlphaFoldDB" id="A0A1Y2F5G4"/>
<dbReference type="PROSITE" id="PS51180">
    <property type="entry name" value="BRO1"/>
    <property type="match status" value="1"/>
</dbReference>
<dbReference type="GO" id="GO:0005886">
    <property type="term" value="C:plasma membrane"/>
    <property type="evidence" value="ECO:0007669"/>
    <property type="project" value="TreeGrafter"/>
</dbReference>
<dbReference type="STRING" id="56484.A0A1Y2F5G4"/>
<proteinExistence type="inferred from homology"/>
<evidence type="ECO:0000259" key="3">
    <source>
        <dbReference type="PROSITE" id="PS51180"/>
    </source>
</evidence>
<sequence length="342" mass="37111">MPAVSMTYQFTLPSCGALFFPNASGVTDAEVQQANTHRGVLRDTLKSYKRAAVKDSLSVIRVCQAYLPHLHKLHTSQQYKSMQVNWRSMFLHHRLPNKDFPRLDFPGLSYEVLFVLLTYAQALYNDAVLQGDNAHAAEQLCRAAGIFEHVADQICPMLTERVCPETYPALPSALAKLTMAAAQLHALASLNGKTSNAMLCRIAVGASDHASSAVGLLSAHPTRKVLPSDLLDQCKRLKASALAEAYVCLALDAQKQGSIGLAVGCASLAAKLGQGKTDVTMLHAELRAENDQVTFQPVPDEAEVQRQLPSGREFCKVKVYVALSEDQATTGEGLYAGEGSYY</sequence>
<dbReference type="EMBL" id="MCFI01000017">
    <property type="protein sequence ID" value="ORY78586.1"/>
    <property type="molecule type" value="Genomic_DNA"/>
</dbReference>
<evidence type="ECO:0000313" key="5">
    <source>
        <dbReference type="Proteomes" id="UP000193685"/>
    </source>
</evidence>